<evidence type="ECO:0000313" key="2">
    <source>
        <dbReference type="Proteomes" id="UP000291084"/>
    </source>
</evidence>
<accession>A0A0S3RPV4</accession>
<dbReference type="Proteomes" id="UP000291084">
    <property type="component" value="Chromosome 3"/>
</dbReference>
<gene>
    <name evidence="1" type="primary">Vigan.03G263500</name>
    <name evidence="1" type="ORF">VIGAN_03263500</name>
</gene>
<sequence length="71" mass="8130">MLKCLHDDHVKYVLVELHPGICYMCSKHDHQSSLDLGITSHSLQGCTTLREKCKKMLAICLVYRWICILVG</sequence>
<keyword evidence="2" id="KW-1185">Reference proteome</keyword>
<organism evidence="1 2">
    <name type="scientific">Vigna angularis var. angularis</name>
    <dbReference type="NCBI Taxonomy" id="157739"/>
    <lineage>
        <taxon>Eukaryota</taxon>
        <taxon>Viridiplantae</taxon>
        <taxon>Streptophyta</taxon>
        <taxon>Embryophyta</taxon>
        <taxon>Tracheophyta</taxon>
        <taxon>Spermatophyta</taxon>
        <taxon>Magnoliopsida</taxon>
        <taxon>eudicotyledons</taxon>
        <taxon>Gunneridae</taxon>
        <taxon>Pentapetalae</taxon>
        <taxon>rosids</taxon>
        <taxon>fabids</taxon>
        <taxon>Fabales</taxon>
        <taxon>Fabaceae</taxon>
        <taxon>Papilionoideae</taxon>
        <taxon>50 kb inversion clade</taxon>
        <taxon>NPAAA clade</taxon>
        <taxon>indigoferoid/millettioid clade</taxon>
        <taxon>Phaseoleae</taxon>
        <taxon>Vigna</taxon>
    </lineage>
</organism>
<name>A0A0S3RPV4_PHAAN</name>
<dbReference type="AlphaFoldDB" id="A0A0S3RPV4"/>
<protein>
    <submittedName>
        <fullName evidence="1">Uncharacterized protein</fullName>
    </submittedName>
</protein>
<proteinExistence type="predicted"/>
<evidence type="ECO:0000313" key="1">
    <source>
        <dbReference type="EMBL" id="BAT82595.1"/>
    </source>
</evidence>
<dbReference type="EMBL" id="AP015036">
    <property type="protein sequence ID" value="BAT82595.1"/>
    <property type="molecule type" value="Genomic_DNA"/>
</dbReference>
<reference evidence="1 2" key="1">
    <citation type="journal article" date="2015" name="Sci. Rep.">
        <title>The power of single molecule real-time sequencing technology in the de novo assembly of a eukaryotic genome.</title>
        <authorList>
            <person name="Sakai H."/>
            <person name="Naito K."/>
            <person name="Ogiso-Tanaka E."/>
            <person name="Takahashi Y."/>
            <person name="Iseki K."/>
            <person name="Muto C."/>
            <person name="Satou K."/>
            <person name="Teruya K."/>
            <person name="Shiroma A."/>
            <person name="Shimoji M."/>
            <person name="Hirano T."/>
            <person name="Itoh T."/>
            <person name="Kaga A."/>
            <person name="Tomooka N."/>
        </authorList>
    </citation>
    <scope>NUCLEOTIDE SEQUENCE [LARGE SCALE GENOMIC DNA]</scope>
    <source>
        <strain evidence="2">cv. Shumari</strain>
    </source>
</reference>